<dbReference type="PROSITE" id="PS50928">
    <property type="entry name" value="ABC_TM1"/>
    <property type="match status" value="1"/>
</dbReference>
<evidence type="ECO:0000259" key="8">
    <source>
        <dbReference type="PROSITE" id="PS50928"/>
    </source>
</evidence>
<proteinExistence type="inferred from homology"/>
<evidence type="ECO:0000256" key="3">
    <source>
        <dbReference type="ARBA" id="ARBA00022475"/>
    </source>
</evidence>
<gene>
    <name evidence="9" type="ORF">Strain138_000542</name>
    <name evidence="10" type="ORF">Strain318_000542</name>
</gene>
<dbReference type="RefSeq" id="WP_367887000.1">
    <property type="nucleotide sequence ID" value="NZ_CP130612.1"/>
</dbReference>
<keyword evidence="6 7" id="KW-0472">Membrane</keyword>
<feature type="domain" description="ABC transmembrane type-1" evidence="8">
    <location>
        <begin position="66"/>
        <end position="256"/>
    </location>
</feature>
<dbReference type="EMBL" id="CP130612">
    <property type="protein sequence ID" value="WKW11301.1"/>
    <property type="molecule type" value="Genomic_DNA"/>
</dbReference>
<dbReference type="Gene3D" id="1.10.3720.10">
    <property type="entry name" value="MetI-like"/>
    <property type="match status" value="1"/>
</dbReference>
<comment type="subcellular location">
    <subcellularLocation>
        <location evidence="1 7">Cell membrane</location>
        <topology evidence="1 7">Multi-pass membrane protein</topology>
    </subcellularLocation>
</comment>
<accession>A0AA49JST6</accession>
<feature type="transmembrane region" description="Helical" evidence="7">
    <location>
        <begin position="181"/>
        <end position="214"/>
    </location>
</feature>
<dbReference type="PANTHER" id="PTHR43386:SF1">
    <property type="entry name" value="D,D-DIPEPTIDE TRANSPORT SYSTEM PERMEASE PROTEIN DDPC-RELATED"/>
    <property type="match status" value="1"/>
</dbReference>
<feature type="transmembrane region" description="Helical" evidence="7">
    <location>
        <begin position="234"/>
        <end position="256"/>
    </location>
</feature>
<dbReference type="CDD" id="cd06261">
    <property type="entry name" value="TM_PBP2"/>
    <property type="match status" value="1"/>
</dbReference>
<evidence type="ECO:0000256" key="7">
    <source>
        <dbReference type="RuleBase" id="RU363032"/>
    </source>
</evidence>
<accession>A0AA49JYB7</accession>
<evidence type="ECO:0000313" key="11">
    <source>
        <dbReference type="Proteomes" id="UP001229955"/>
    </source>
</evidence>
<keyword evidence="3" id="KW-1003">Cell membrane</keyword>
<dbReference type="KEGG" id="pspc:Strain318_000542"/>
<evidence type="ECO:0000256" key="5">
    <source>
        <dbReference type="ARBA" id="ARBA00022989"/>
    </source>
</evidence>
<keyword evidence="4 7" id="KW-0812">Transmembrane</keyword>
<evidence type="ECO:0000256" key="6">
    <source>
        <dbReference type="ARBA" id="ARBA00023136"/>
    </source>
</evidence>
<dbReference type="PANTHER" id="PTHR43386">
    <property type="entry name" value="OLIGOPEPTIDE TRANSPORT SYSTEM PERMEASE PROTEIN APPC"/>
    <property type="match status" value="1"/>
</dbReference>
<keyword evidence="2 7" id="KW-0813">Transport</keyword>
<keyword evidence="5 7" id="KW-1133">Transmembrane helix</keyword>
<reference evidence="10" key="1">
    <citation type="submission" date="2023-07" db="EMBL/GenBank/DDBJ databases">
        <authorList>
            <person name="Haufschild T."/>
            <person name="Kallscheuer N."/>
            <person name="Hammer J."/>
            <person name="Kohn T."/>
            <person name="Kabuu M."/>
            <person name="Jogler M."/>
            <person name="Wohfarth N."/>
            <person name="Heuer A."/>
            <person name="Rohde M."/>
            <person name="van Teeseling M.C.F."/>
            <person name="Jogler C."/>
        </authorList>
    </citation>
    <scope>NUCLEOTIDE SEQUENCE</scope>
    <source>
        <strain evidence="9">Strain 138</strain>
        <strain evidence="10">Strain 318</strain>
    </source>
</reference>
<evidence type="ECO:0000256" key="1">
    <source>
        <dbReference type="ARBA" id="ARBA00004651"/>
    </source>
</evidence>
<sequence>MRAIRLPLGILAGFALVALLAPLLAPFDPVAHLDPLGRALQPPSGAHWLGTDPYSRDVLSRLLYGARASLGIATLAVAVALSLGTLVGTVAAVGGGYIDALLMRITDAMLAIPRLLLLLLVVAASGPLPPATLAAVLGATGWMTAARLVRQETRRLLATEHVKAAIALGVPRRRLWRGHILPGLLPTLGVAATVAFAAALPLEAALSFLGLGVAPPHASWGNIILEAEGRLLRAWWLVLFPTLAIVAATLTANVIAERVSGQHEGDA</sequence>
<keyword evidence="11" id="KW-1185">Reference proteome</keyword>
<dbReference type="Pfam" id="PF00528">
    <property type="entry name" value="BPD_transp_1"/>
    <property type="match status" value="1"/>
</dbReference>
<evidence type="ECO:0000313" key="10">
    <source>
        <dbReference type="EMBL" id="WKW14211.1"/>
    </source>
</evidence>
<name>A0AA49JYB7_9BACT</name>
<evidence type="ECO:0000313" key="9">
    <source>
        <dbReference type="EMBL" id="WKW11301.1"/>
    </source>
</evidence>
<dbReference type="GO" id="GO:0055085">
    <property type="term" value="P:transmembrane transport"/>
    <property type="evidence" value="ECO:0007669"/>
    <property type="project" value="InterPro"/>
</dbReference>
<feature type="transmembrane region" description="Helical" evidence="7">
    <location>
        <begin position="70"/>
        <end position="93"/>
    </location>
</feature>
<dbReference type="SUPFAM" id="SSF161098">
    <property type="entry name" value="MetI-like"/>
    <property type="match status" value="1"/>
</dbReference>
<dbReference type="Proteomes" id="UP001229955">
    <property type="component" value="Chromosome"/>
</dbReference>
<evidence type="ECO:0000256" key="2">
    <source>
        <dbReference type="ARBA" id="ARBA00022448"/>
    </source>
</evidence>
<organism evidence="10 11">
    <name type="scientific">Pseudogemmatithrix spongiicola</name>
    <dbReference type="NCBI Taxonomy" id="3062599"/>
    <lineage>
        <taxon>Bacteria</taxon>
        <taxon>Pseudomonadati</taxon>
        <taxon>Gemmatimonadota</taxon>
        <taxon>Gemmatimonadia</taxon>
        <taxon>Gemmatimonadales</taxon>
        <taxon>Gemmatimonadaceae</taxon>
        <taxon>Pseudogemmatithrix</taxon>
    </lineage>
</organism>
<dbReference type="EMBL" id="CP130613">
    <property type="protein sequence ID" value="WKW14211.1"/>
    <property type="molecule type" value="Genomic_DNA"/>
</dbReference>
<dbReference type="AlphaFoldDB" id="A0AA49JYB7"/>
<comment type="similarity">
    <text evidence="7">Belongs to the binding-protein-dependent transport system permease family.</text>
</comment>
<dbReference type="InterPro" id="IPR035906">
    <property type="entry name" value="MetI-like_sf"/>
</dbReference>
<dbReference type="InterPro" id="IPR050366">
    <property type="entry name" value="BP-dependent_transpt_permease"/>
</dbReference>
<evidence type="ECO:0000256" key="4">
    <source>
        <dbReference type="ARBA" id="ARBA00022692"/>
    </source>
</evidence>
<protein>
    <submittedName>
        <fullName evidence="10">ABC transporter permease</fullName>
    </submittedName>
</protein>
<dbReference type="GO" id="GO:0005886">
    <property type="term" value="C:plasma membrane"/>
    <property type="evidence" value="ECO:0007669"/>
    <property type="project" value="UniProtKB-SubCell"/>
</dbReference>
<dbReference type="InterPro" id="IPR000515">
    <property type="entry name" value="MetI-like"/>
</dbReference>